<dbReference type="EMBL" id="AUZM01000027">
    <property type="protein sequence ID" value="ERT07020.1"/>
    <property type="molecule type" value="Genomic_DNA"/>
</dbReference>
<accession>U7QIW3</accession>
<sequence>MLFIKGILNFNPDYLKRLLLQRQAIFLIHLQRNPHRNLND</sequence>
<organism evidence="1 2">
    <name type="scientific">Lyngbya aestuarii BL J</name>
    <dbReference type="NCBI Taxonomy" id="1348334"/>
    <lineage>
        <taxon>Bacteria</taxon>
        <taxon>Bacillati</taxon>
        <taxon>Cyanobacteriota</taxon>
        <taxon>Cyanophyceae</taxon>
        <taxon>Oscillatoriophycideae</taxon>
        <taxon>Oscillatoriales</taxon>
        <taxon>Microcoleaceae</taxon>
        <taxon>Lyngbya</taxon>
    </lineage>
</organism>
<keyword evidence="2" id="KW-1185">Reference proteome</keyword>
<evidence type="ECO:0000313" key="2">
    <source>
        <dbReference type="Proteomes" id="UP000017127"/>
    </source>
</evidence>
<dbReference type="AlphaFoldDB" id="U7QIW3"/>
<comment type="caution">
    <text evidence="1">The sequence shown here is derived from an EMBL/GenBank/DDBJ whole genome shotgun (WGS) entry which is preliminary data.</text>
</comment>
<dbReference type="Proteomes" id="UP000017127">
    <property type="component" value="Unassembled WGS sequence"/>
</dbReference>
<protein>
    <submittedName>
        <fullName evidence="1">Response regulator</fullName>
    </submittedName>
</protein>
<evidence type="ECO:0000313" key="1">
    <source>
        <dbReference type="EMBL" id="ERT07020.1"/>
    </source>
</evidence>
<reference evidence="1 2" key="1">
    <citation type="journal article" date="2013" name="Front. Microbiol.">
        <title>Comparative genomic analyses of the cyanobacterium, Lyngbya aestuarii BL J, a powerful hydrogen producer.</title>
        <authorList>
            <person name="Kothari A."/>
            <person name="Vaughn M."/>
            <person name="Garcia-Pichel F."/>
        </authorList>
    </citation>
    <scope>NUCLEOTIDE SEQUENCE [LARGE SCALE GENOMIC DNA]</scope>
    <source>
        <strain evidence="1 2">BL J</strain>
    </source>
</reference>
<proteinExistence type="predicted"/>
<name>U7QIW3_9CYAN</name>
<gene>
    <name evidence="1" type="ORF">M595_3003</name>
</gene>